<keyword evidence="7" id="KW-0677">Repeat</keyword>
<organism evidence="17 18">
    <name type="scientific">Oldenlandia corymbosa var. corymbosa</name>
    <dbReference type="NCBI Taxonomy" id="529605"/>
    <lineage>
        <taxon>Eukaryota</taxon>
        <taxon>Viridiplantae</taxon>
        <taxon>Streptophyta</taxon>
        <taxon>Embryophyta</taxon>
        <taxon>Tracheophyta</taxon>
        <taxon>Spermatophyta</taxon>
        <taxon>Magnoliopsida</taxon>
        <taxon>eudicotyledons</taxon>
        <taxon>Gunneridae</taxon>
        <taxon>Pentapetalae</taxon>
        <taxon>asterids</taxon>
        <taxon>lamiids</taxon>
        <taxon>Gentianales</taxon>
        <taxon>Rubiaceae</taxon>
        <taxon>Rubioideae</taxon>
        <taxon>Spermacoceae</taxon>
        <taxon>Hedyotis-Oldenlandia complex</taxon>
        <taxon>Oldenlandia</taxon>
    </lineage>
</organism>
<evidence type="ECO:0000256" key="9">
    <source>
        <dbReference type="ARBA" id="ARBA00022949"/>
    </source>
</evidence>
<evidence type="ECO:0000256" key="10">
    <source>
        <dbReference type="ARBA" id="ARBA00023022"/>
    </source>
</evidence>
<gene>
    <name evidence="17" type="ORF">OLC1_LOCUS20074</name>
</gene>
<feature type="signal peptide" evidence="15">
    <location>
        <begin position="1"/>
        <end position="19"/>
    </location>
</feature>
<evidence type="ECO:0000256" key="13">
    <source>
        <dbReference type="ARBA" id="ARBA00024184"/>
    </source>
</evidence>
<dbReference type="Pfam" id="PF01657">
    <property type="entry name" value="Stress-antifung"/>
    <property type="match status" value="1"/>
</dbReference>
<evidence type="ECO:0000256" key="4">
    <source>
        <dbReference type="ARBA" id="ARBA00022581"/>
    </source>
</evidence>
<dbReference type="GO" id="GO:0005886">
    <property type="term" value="C:plasma membrane"/>
    <property type="evidence" value="ECO:0007669"/>
    <property type="project" value="UniProtKB-SubCell"/>
</dbReference>
<evidence type="ECO:0000256" key="2">
    <source>
        <dbReference type="ARBA" id="ARBA00022529"/>
    </source>
</evidence>
<feature type="chain" id="PRO_5043965101" evidence="15">
    <location>
        <begin position="20"/>
        <end position="128"/>
    </location>
</feature>
<keyword evidence="5 15" id="KW-0732">Signal</keyword>
<dbReference type="InterPro" id="IPR038408">
    <property type="entry name" value="GNK2_sf"/>
</dbReference>
<dbReference type="GO" id="GO:0031640">
    <property type="term" value="P:killing of cells of another organism"/>
    <property type="evidence" value="ECO:0007669"/>
    <property type="project" value="UniProtKB-KW"/>
</dbReference>
<dbReference type="Gene3D" id="3.30.430.20">
    <property type="entry name" value="Gnk2 domain, C-X8-C-X2-C motif"/>
    <property type="match status" value="1"/>
</dbReference>
<proteinExistence type="inferred from homology"/>
<keyword evidence="18" id="KW-1185">Reference proteome</keyword>
<sequence length="128" mass="13686">MRFVPTICILLLAISVVSGGPNTGITLQQCSPNTYPDGDPYGIAVHQALYYVVKLTPNTSHYFHSDTERSTSGIIAFALGTCVLYLSAFDCGACLEAAAEDCVSQCNGHMFGTINLVDCSIRYAPLVN</sequence>
<accession>A0AAV1E0I9</accession>
<keyword evidence="10" id="KW-0044">Antibiotic</keyword>
<dbReference type="GO" id="GO:0050832">
    <property type="term" value="P:defense response to fungus"/>
    <property type="evidence" value="ECO:0007669"/>
    <property type="project" value="UniProtKB-KW"/>
</dbReference>
<evidence type="ECO:0000256" key="15">
    <source>
        <dbReference type="SAM" id="SignalP"/>
    </source>
</evidence>
<dbReference type="GO" id="GO:0042742">
    <property type="term" value="P:defense response to bacterium"/>
    <property type="evidence" value="ECO:0007669"/>
    <property type="project" value="UniProtKB-KW"/>
</dbReference>
<dbReference type="AlphaFoldDB" id="A0AAV1E0I9"/>
<dbReference type="InterPro" id="IPR002902">
    <property type="entry name" value="GNK2"/>
</dbReference>
<dbReference type="GO" id="GO:0005537">
    <property type="term" value="F:D-mannose binding"/>
    <property type="evidence" value="ECO:0007669"/>
    <property type="project" value="UniProtKB-KW"/>
</dbReference>
<dbReference type="Proteomes" id="UP001161247">
    <property type="component" value="Chromosome 7"/>
</dbReference>
<evidence type="ECO:0000256" key="8">
    <source>
        <dbReference type="ARBA" id="ARBA00022821"/>
    </source>
</evidence>
<evidence type="ECO:0000256" key="1">
    <source>
        <dbReference type="ARBA" id="ARBA00004251"/>
    </source>
</evidence>
<protein>
    <submittedName>
        <fullName evidence="17">OLC1v1013498C1</fullName>
    </submittedName>
</protein>
<evidence type="ECO:0000256" key="7">
    <source>
        <dbReference type="ARBA" id="ARBA00022737"/>
    </source>
</evidence>
<reference evidence="17" key="1">
    <citation type="submission" date="2023-03" db="EMBL/GenBank/DDBJ databases">
        <authorList>
            <person name="Julca I."/>
        </authorList>
    </citation>
    <scope>NUCLEOTIDE SEQUENCE</scope>
</reference>
<keyword evidence="9" id="KW-0965">Cell junction</keyword>
<comment type="subcellular location">
    <subcellularLocation>
        <location evidence="13">Cell junction</location>
        <location evidence="13">Plasmodesma</location>
    </subcellularLocation>
    <subcellularLocation>
        <location evidence="1">Cell membrane</location>
        <topology evidence="1">Single-pass type I membrane protein</topology>
    </subcellularLocation>
</comment>
<keyword evidence="4" id="KW-0945">Host-virus interaction</keyword>
<evidence type="ECO:0000313" key="17">
    <source>
        <dbReference type="EMBL" id="CAI9112982.1"/>
    </source>
</evidence>
<keyword evidence="2" id="KW-0929">Antimicrobial</keyword>
<evidence type="ECO:0000256" key="3">
    <source>
        <dbReference type="ARBA" id="ARBA00022577"/>
    </source>
</evidence>
<comment type="similarity">
    <text evidence="14">Belongs to the cysteine-rich repeat secretory protein family. Plasmodesmata-located proteins (PDLD) subfamily.</text>
</comment>
<keyword evidence="11" id="KW-0465">Mannose-binding</keyword>
<dbReference type="PANTHER" id="PTHR32080:SF54">
    <property type="entry name" value="GNK2-HOMOLOGOUS DOMAIN-CONTAINING PROTEIN"/>
    <property type="match status" value="1"/>
</dbReference>
<dbReference type="InterPro" id="IPR051378">
    <property type="entry name" value="Cell2Cell_Antifungal"/>
</dbReference>
<feature type="domain" description="Gnk2-homologous" evidence="16">
    <location>
        <begin position="23"/>
        <end position="128"/>
    </location>
</feature>
<keyword evidence="12" id="KW-1015">Disulfide bond</keyword>
<dbReference type="PANTHER" id="PTHR32080">
    <property type="entry name" value="ANTIFUNGAL PROTEIN GINKBILOBIN-2-LIKE"/>
    <property type="match status" value="1"/>
</dbReference>
<evidence type="ECO:0000313" key="18">
    <source>
        <dbReference type="Proteomes" id="UP001161247"/>
    </source>
</evidence>
<evidence type="ECO:0000256" key="5">
    <source>
        <dbReference type="ARBA" id="ARBA00022729"/>
    </source>
</evidence>
<keyword evidence="8" id="KW-0611">Plant defense</keyword>
<name>A0AAV1E0I9_OLDCO</name>
<dbReference type="PROSITE" id="PS51473">
    <property type="entry name" value="GNK2"/>
    <property type="match status" value="1"/>
</dbReference>
<evidence type="ECO:0000259" key="16">
    <source>
        <dbReference type="PROSITE" id="PS51473"/>
    </source>
</evidence>
<evidence type="ECO:0000256" key="14">
    <source>
        <dbReference type="ARBA" id="ARBA00038393"/>
    </source>
</evidence>
<keyword evidence="3" id="KW-0295">Fungicide</keyword>
<evidence type="ECO:0000256" key="11">
    <source>
        <dbReference type="ARBA" id="ARBA00023035"/>
    </source>
</evidence>
<dbReference type="CDD" id="cd23509">
    <property type="entry name" value="Gnk2-like"/>
    <property type="match status" value="1"/>
</dbReference>
<dbReference type="EMBL" id="OX459124">
    <property type="protein sequence ID" value="CAI9112982.1"/>
    <property type="molecule type" value="Genomic_DNA"/>
</dbReference>
<evidence type="ECO:0000256" key="6">
    <source>
        <dbReference type="ARBA" id="ARBA00022734"/>
    </source>
</evidence>
<dbReference type="GO" id="GO:0009506">
    <property type="term" value="C:plasmodesma"/>
    <property type="evidence" value="ECO:0007669"/>
    <property type="project" value="UniProtKB-SubCell"/>
</dbReference>
<keyword evidence="6" id="KW-0430">Lectin</keyword>
<evidence type="ECO:0000256" key="12">
    <source>
        <dbReference type="ARBA" id="ARBA00023157"/>
    </source>
</evidence>